<protein>
    <submittedName>
        <fullName evidence="1">Uncharacterized protein</fullName>
    </submittedName>
</protein>
<evidence type="ECO:0000313" key="1">
    <source>
        <dbReference type="EMBL" id="KAJ6414803.1"/>
    </source>
</evidence>
<dbReference type="Proteomes" id="UP001162972">
    <property type="component" value="Chromosome 3"/>
</dbReference>
<accession>A0AAD6K0P2</accession>
<comment type="caution">
    <text evidence="1">The sequence shown here is derived from an EMBL/GenBank/DDBJ whole genome shotgun (WGS) entry which is preliminary data.</text>
</comment>
<keyword evidence="2" id="KW-1185">Reference proteome</keyword>
<dbReference type="EMBL" id="JAPFFJ010000012">
    <property type="protein sequence ID" value="KAJ6414803.1"/>
    <property type="molecule type" value="Genomic_DNA"/>
</dbReference>
<dbReference type="AlphaFoldDB" id="A0AAD6K0P2"/>
<gene>
    <name evidence="1" type="ORF">OIU84_003758</name>
</gene>
<proteinExistence type="predicted"/>
<reference evidence="1 2" key="1">
    <citation type="journal article" date="2023" name="Int. J. Mol. Sci.">
        <title>De Novo Assembly and Annotation of 11 Diverse Shrub Willow (Salix) Genomes Reveals Novel Gene Organization in Sex-Linked Regions.</title>
        <authorList>
            <person name="Hyden B."/>
            <person name="Feng K."/>
            <person name="Yates T.B."/>
            <person name="Jawdy S."/>
            <person name="Cereghino C."/>
            <person name="Smart L.B."/>
            <person name="Muchero W."/>
        </authorList>
    </citation>
    <scope>NUCLEOTIDE SEQUENCE [LARGE SCALE GENOMIC DNA]</scope>
    <source>
        <tissue evidence="1">Shoot tip</tissue>
    </source>
</reference>
<organism evidence="1 2">
    <name type="scientific">Salix udensis</name>
    <dbReference type="NCBI Taxonomy" id="889485"/>
    <lineage>
        <taxon>Eukaryota</taxon>
        <taxon>Viridiplantae</taxon>
        <taxon>Streptophyta</taxon>
        <taxon>Embryophyta</taxon>
        <taxon>Tracheophyta</taxon>
        <taxon>Spermatophyta</taxon>
        <taxon>Magnoliopsida</taxon>
        <taxon>eudicotyledons</taxon>
        <taxon>Gunneridae</taxon>
        <taxon>Pentapetalae</taxon>
        <taxon>rosids</taxon>
        <taxon>fabids</taxon>
        <taxon>Malpighiales</taxon>
        <taxon>Salicaceae</taxon>
        <taxon>Saliceae</taxon>
        <taxon>Salix</taxon>
    </lineage>
</organism>
<evidence type="ECO:0000313" key="2">
    <source>
        <dbReference type="Proteomes" id="UP001162972"/>
    </source>
</evidence>
<sequence length="155" mass="17413">MDALALSAKMVNQGVGLEEYMFSIVLKACAGLEQLNFWETNSCSWSGLNAGYCQMGEFEDTSGFIVGEKNHPKTEDFYSKLEALSDSVIKEEPDLLTEAVSDSFPERKEQPLFRNLRACETAMILVNKCRRSQDVKSSLEILQIPSLQVRGMFLQ</sequence>
<name>A0AAD6K0P2_9ROSI</name>